<dbReference type="SUPFAM" id="SSF53756">
    <property type="entry name" value="UDP-Glycosyltransferase/glycogen phosphorylase"/>
    <property type="match status" value="1"/>
</dbReference>
<sequence length="164" mass="18210">MGVIIYQKIHSLNLVISNCGQEFIWVVKKEKKEKEEWLPKRFEQRTEGKGVIIRGWSPQVAILERAAIGGFVTHCGWNSIFEAVSAGILGIGVVVGAQKWSTFEEDSVKREASVKRKAIEKALTRIMVDGEAEKIRSKAKAHGEMATRAVQEGGSSFLGYKCCN</sequence>
<evidence type="ECO:0000313" key="2">
    <source>
        <dbReference type="EMBL" id="PRQ22989.1"/>
    </source>
</evidence>
<keyword evidence="3" id="KW-1185">Reference proteome</keyword>
<comment type="caution">
    <text evidence="2">The sequence shown here is derived from an EMBL/GenBank/DDBJ whole genome shotgun (WGS) entry which is preliminary data.</text>
</comment>
<dbReference type="EC" id="2.4.1.91" evidence="2"/>
<evidence type="ECO:0000313" key="3">
    <source>
        <dbReference type="Proteomes" id="UP000238479"/>
    </source>
</evidence>
<dbReference type="OMA" id="EGHATNC"/>
<protein>
    <submittedName>
        <fullName evidence="2">Putative flavonol 3-O-glucosyltransferase</fullName>
        <ecNumber evidence="2">2.4.1.91</ecNumber>
    </submittedName>
</protein>
<reference evidence="2 3" key="1">
    <citation type="journal article" date="2018" name="Nat. Genet.">
        <title>The Rosa genome provides new insights in the design of modern roses.</title>
        <authorList>
            <person name="Bendahmane M."/>
        </authorList>
    </citation>
    <scope>NUCLEOTIDE SEQUENCE [LARGE SCALE GENOMIC DNA]</scope>
    <source>
        <strain evidence="3">cv. Old Blush</strain>
    </source>
</reference>
<accession>A0A2P6PM39</accession>
<keyword evidence="1 2" id="KW-0808">Transferase</keyword>
<dbReference type="Pfam" id="PF00201">
    <property type="entry name" value="UDPGT"/>
    <property type="match status" value="1"/>
</dbReference>
<dbReference type="EMBL" id="PDCK01000044">
    <property type="protein sequence ID" value="PRQ22989.1"/>
    <property type="molecule type" value="Genomic_DNA"/>
</dbReference>
<dbReference type="AlphaFoldDB" id="A0A2P6PM39"/>
<dbReference type="Proteomes" id="UP000238479">
    <property type="component" value="Chromosome 6"/>
</dbReference>
<dbReference type="PANTHER" id="PTHR48045:SF31">
    <property type="entry name" value="UDP-GLYCOSYLTRANSFERASE 76B1-LIKE"/>
    <property type="match status" value="1"/>
</dbReference>
<dbReference type="Gramene" id="PRQ22989">
    <property type="protein sequence ID" value="PRQ22989"/>
    <property type="gene ID" value="RchiOBHm_Chr6g0256281"/>
</dbReference>
<dbReference type="STRING" id="74649.A0A2P6PM39"/>
<dbReference type="Gene3D" id="3.40.50.2000">
    <property type="entry name" value="Glycogen Phosphorylase B"/>
    <property type="match status" value="1"/>
</dbReference>
<evidence type="ECO:0000256" key="1">
    <source>
        <dbReference type="ARBA" id="ARBA00022679"/>
    </source>
</evidence>
<dbReference type="PANTHER" id="PTHR48045">
    <property type="entry name" value="UDP-GLYCOSYLTRANSFERASE 72B1"/>
    <property type="match status" value="1"/>
</dbReference>
<keyword evidence="2" id="KW-0328">Glycosyltransferase</keyword>
<dbReference type="GO" id="GO:0047893">
    <property type="term" value="F:flavonol 3-O-glucosyltransferase activity"/>
    <property type="evidence" value="ECO:0007669"/>
    <property type="project" value="UniProtKB-EC"/>
</dbReference>
<name>A0A2P6PM39_ROSCH</name>
<organism evidence="2 3">
    <name type="scientific">Rosa chinensis</name>
    <name type="common">China rose</name>
    <dbReference type="NCBI Taxonomy" id="74649"/>
    <lineage>
        <taxon>Eukaryota</taxon>
        <taxon>Viridiplantae</taxon>
        <taxon>Streptophyta</taxon>
        <taxon>Embryophyta</taxon>
        <taxon>Tracheophyta</taxon>
        <taxon>Spermatophyta</taxon>
        <taxon>Magnoliopsida</taxon>
        <taxon>eudicotyledons</taxon>
        <taxon>Gunneridae</taxon>
        <taxon>Pentapetalae</taxon>
        <taxon>rosids</taxon>
        <taxon>fabids</taxon>
        <taxon>Rosales</taxon>
        <taxon>Rosaceae</taxon>
        <taxon>Rosoideae</taxon>
        <taxon>Rosoideae incertae sedis</taxon>
        <taxon>Rosa</taxon>
    </lineage>
</organism>
<dbReference type="InterPro" id="IPR002213">
    <property type="entry name" value="UDP_glucos_trans"/>
</dbReference>
<gene>
    <name evidence="2" type="ORF">RchiOBHm_Chr6g0256281</name>
</gene>
<proteinExistence type="predicted"/>